<organism evidence="8 9">
    <name type="scientific">Loktanella gaetbuli</name>
    <dbReference type="NCBI Taxonomy" id="2881335"/>
    <lineage>
        <taxon>Bacteria</taxon>
        <taxon>Pseudomonadati</taxon>
        <taxon>Pseudomonadota</taxon>
        <taxon>Alphaproteobacteria</taxon>
        <taxon>Rhodobacterales</taxon>
        <taxon>Roseobacteraceae</taxon>
        <taxon>Loktanella</taxon>
    </lineage>
</organism>
<feature type="transmembrane region" description="Helical" evidence="7">
    <location>
        <begin position="161"/>
        <end position="188"/>
    </location>
</feature>
<sequence>MQLTRKPTAFVGNLMAYGASEVASKVSRLFVVMAVARSLDLTQIGIAASAIAAGDILKSLTENGVGQRIIAARDEELQATCATAHRIFWVWCSGLFGLQALIALGFYLSGGSEILAVLILLLGAEYLFMPAGLVQVALAMRAGQLKRTASIAGAQIVGANLMSVLLVLVWPSALAVVLPRLLSAPIWLMAVRRLHPWRRDPQAGYAPLRPFVSFGWAVLGVELVKALRLQSDKLIVGALMGPQALGLYFMAFNAGLSLSNSFTTAFSTVLFPHLTQTADRTAALRGSMLIGVGLIAPVVILQALAAPYYVPVMFGDGWDDIADIVAILCLVAIPTTLWTAAAGWLRANNRPQVELLVTVALTVGVVANTVILAPHGLAAVATGYAVTTTTLFCAASLPAIRAAFFSHPLKV</sequence>
<comment type="similarity">
    <text evidence="2">Belongs to the polysaccharide synthase family.</text>
</comment>
<evidence type="ECO:0000313" key="8">
    <source>
        <dbReference type="EMBL" id="MCB5199598.1"/>
    </source>
</evidence>
<keyword evidence="5 7" id="KW-1133">Transmembrane helix</keyword>
<evidence type="ECO:0000256" key="4">
    <source>
        <dbReference type="ARBA" id="ARBA00022692"/>
    </source>
</evidence>
<feature type="transmembrane region" description="Helical" evidence="7">
    <location>
        <begin position="114"/>
        <end position="140"/>
    </location>
</feature>
<dbReference type="PANTHER" id="PTHR30250:SF10">
    <property type="entry name" value="LIPOPOLYSACCHARIDE BIOSYNTHESIS PROTEIN WZXC"/>
    <property type="match status" value="1"/>
</dbReference>
<dbReference type="RefSeq" id="WP_226748299.1">
    <property type="nucleotide sequence ID" value="NZ_JAJATZ010000004.1"/>
</dbReference>
<keyword evidence="4 7" id="KW-0812">Transmembrane</keyword>
<dbReference type="Pfam" id="PF13440">
    <property type="entry name" value="Polysacc_synt_3"/>
    <property type="match status" value="1"/>
</dbReference>
<dbReference type="PANTHER" id="PTHR30250">
    <property type="entry name" value="PST FAMILY PREDICTED COLANIC ACID TRANSPORTER"/>
    <property type="match status" value="1"/>
</dbReference>
<feature type="transmembrane region" description="Helical" evidence="7">
    <location>
        <begin position="258"/>
        <end position="275"/>
    </location>
</feature>
<feature type="transmembrane region" description="Helical" evidence="7">
    <location>
        <begin position="377"/>
        <end position="400"/>
    </location>
</feature>
<gene>
    <name evidence="8" type="ORF">LGQ03_10125</name>
</gene>
<name>A0ABS8BV26_9RHOB</name>
<comment type="subcellular location">
    <subcellularLocation>
        <location evidence="1">Cell membrane</location>
        <topology evidence="1">Multi-pass membrane protein</topology>
    </subcellularLocation>
</comment>
<accession>A0ABS8BV26</accession>
<evidence type="ECO:0000256" key="6">
    <source>
        <dbReference type="ARBA" id="ARBA00023136"/>
    </source>
</evidence>
<proteinExistence type="inferred from homology"/>
<keyword evidence="3" id="KW-1003">Cell membrane</keyword>
<evidence type="ECO:0000256" key="3">
    <source>
        <dbReference type="ARBA" id="ARBA00022475"/>
    </source>
</evidence>
<evidence type="ECO:0000256" key="2">
    <source>
        <dbReference type="ARBA" id="ARBA00007430"/>
    </source>
</evidence>
<reference evidence="8" key="1">
    <citation type="submission" date="2021-10" db="EMBL/GenBank/DDBJ databases">
        <title>Loktanella gaetbuli sp. nov., isolated from a tidal flat.</title>
        <authorList>
            <person name="Park S."/>
            <person name="Yoon J.-H."/>
        </authorList>
    </citation>
    <scope>NUCLEOTIDE SEQUENCE</scope>
    <source>
        <strain evidence="8">TSTF-M6</strain>
    </source>
</reference>
<evidence type="ECO:0000256" key="1">
    <source>
        <dbReference type="ARBA" id="ARBA00004651"/>
    </source>
</evidence>
<evidence type="ECO:0000256" key="5">
    <source>
        <dbReference type="ARBA" id="ARBA00022989"/>
    </source>
</evidence>
<keyword evidence="9" id="KW-1185">Reference proteome</keyword>
<feature type="transmembrane region" description="Helical" evidence="7">
    <location>
        <begin position="353"/>
        <end position="371"/>
    </location>
</feature>
<feature type="transmembrane region" description="Helical" evidence="7">
    <location>
        <begin position="321"/>
        <end position="341"/>
    </location>
</feature>
<dbReference type="EMBL" id="JAJATZ010000004">
    <property type="protein sequence ID" value="MCB5199598.1"/>
    <property type="molecule type" value="Genomic_DNA"/>
</dbReference>
<dbReference type="InterPro" id="IPR050833">
    <property type="entry name" value="Poly_Biosynth_Transport"/>
</dbReference>
<keyword evidence="6 7" id="KW-0472">Membrane</keyword>
<dbReference type="Proteomes" id="UP001138961">
    <property type="component" value="Unassembled WGS sequence"/>
</dbReference>
<comment type="caution">
    <text evidence="8">The sequence shown here is derived from an EMBL/GenBank/DDBJ whole genome shotgun (WGS) entry which is preliminary data.</text>
</comment>
<evidence type="ECO:0000313" key="9">
    <source>
        <dbReference type="Proteomes" id="UP001138961"/>
    </source>
</evidence>
<feature type="transmembrane region" description="Helical" evidence="7">
    <location>
        <begin position="287"/>
        <end position="309"/>
    </location>
</feature>
<feature type="transmembrane region" description="Helical" evidence="7">
    <location>
        <begin position="87"/>
        <end position="108"/>
    </location>
</feature>
<protein>
    <submittedName>
        <fullName evidence="8">Oligosaccharide flippase family protein</fullName>
    </submittedName>
</protein>
<evidence type="ECO:0000256" key="7">
    <source>
        <dbReference type="SAM" id="Phobius"/>
    </source>
</evidence>